<evidence type="ECO:0000313" key="6">
    <source>
        <dbReference type="EMBL" id="RWS25921.1"/>
    </source>
</evidence>
<name>A0A443SEI6_9ACAR</name>
<dbReference type="Proteomes" id="UP000288716">
    <property type="component" value="Unassembled WGS sequence"/>
</dbReference>
<dbReference type="Gene3D" id="3.40.605.10">
    <property type="entry name" value="Aldehyde Dehydrogenase, Chain A, domain 1"/>
    <property type="match status" value="1"/>
</dbReference>
<dbReference type="AlphaFoldDB" id="A0A443SEI6"/>
<comment type="caution">
    <text evidence="6">The sequence shown here is derived from an EMBL/GenBank/DDBJ whole genome shotgun (WGS) entry which is preliminary data.</text>
</comment>
<evidence type="ECO:0000256" key="1">
    <source>
        <dbReference type="ARBA" id="ARBA00009986"/>
    </source>
</evidence>
<dbReference type="GO" id="GO:0006081">
    <property type="term" value="P:aldehyde metabolic process"/>
    <property type="evidence" value="ECO:0007669"/>
    <property type="project" value="InterPro"/>
</dbReference>
<evidence type="ECO:0000313" key="7">
    <source>
        <dbReference type="Proteomes" id="UP000288716"/>
    </source>
</evidence>
<dbReference type="GO" id="GO:0004029">
    <property type="term" value="F:aldehyde dehydrogenase (NAD+) activity"/>
    <property type="evidence" value="ECO:0007669"/>
    <property type="project" value="TreeGrafter"/>
</dbReference>
<proteinExistence type="inferred from homology"/>
<dbReference type="Gene3D" id="3.40.309.10">
    <property type="entry name" value="Aldehyde Dehydrogenase, Chain A, domain 2"/>
    <property type="match status" value="1"/>
</dbReference>
<dbReference type="FunFam" id="3.40.605.10:FF:000004">
    <property type="entry name" value="Aldehyde dehydrogenase"/>
    <property type="match status" value="1"/>
</dbReference>
<protein>
    <submittedName>
        <fullName evidence="6">Aldehyde dehydrogenase family 3 member B1-like protein</fullName>
    </submittedName>
</protein>
<feature type="domain" description="Aldehyde dehydrogenase" evidence="5">
    <location>
        <begin position="9"/>
        <end position="344"/>
    </location>
</feature>
<dbReference type="InterPro" id="IPR016161">
    <property type="entry name" value="Ald_DH/histidinol_DH"/>
</dbReference>
<sequence length="362" mass="40973">MSRNVLRATWHKLIARARSAFNSNVTKNVEFRKEQLKALRRLLVENENVFVDALKQDLKKPNFETIMTELEVVKNEITGMLMNIDSWSKPTSVSKTLVTLFDDVYVYPEPYGIVLIIGAWNYPVQLLLSPLVGAIAAGNCAIVKPSEISPATAEVIQRLIPRYLDKDCFHVVTGGPEDTQQLLKERFDYIFYTGSSTIGKYVQQMAAKNLTPVTLELGGKSPVYIDESVPNMEVAVRRLLWGKCLNAGQTCIAPDYVICTPKVQEMVANTARKVLKEFFGEDPRLTSDYSRIVSEKHFFRLEKLLESTSGKKIIGGKIHREERYISPTLITDVTPKDAIMQEEVLFYSHIWTVAASSCRQWS</sequence>
<dbReference type="SUPFAM" id="SSF53720">
    <property type="entry name" value="ALDH-like"/>
    <property type="match status" value="1"/>
</dbReference>
<dbReference type="InterPro" id="IPR029510">
    <property type="entry name" value="Ald_DH_CS_GLU"/>
</dbReference>
<dbReference type="InterPro" id="IPR015590">
    <property type="entry name" value="Aldehyde_DH_dom"/>
</dbReference>
<dbReference type="GO" id="GO:0005737">
    <property type="term" value="C:cytoplasm"/>
    <property type="evidence" value="ECO:0007669"/>
    <property type="project" value="TreeGrafter"/>
</dbReference>
<dbReference type="OrthoDB" id="440325at2759"/>
<organism evidence="6 7">
    <name type="scientific">Leptotrombidium deliense</name>
    <dbReference type="NCBI Taxonomy" id="299467"/>
    <lineage>
        <taxon>Eukaryota</taxon>
        <taxon>Metazoa</taxon>
        <taxon>Ecdysozoa</taxon>
        <taxon>Arthropoda</taxon>
        <taxon>Chelicerata</taxon>
        <taxon>Arachnida</taxon>
        <taxon>Acari</taxon>
        <taxon>Acariformes</taxon>
        <taxon>Trombidiformes</taxon>
        <taxon>Prostigmata</taxon>
        <taxon>Anystina</taxon>
        <taxon>Parasitengona</taxon>
        <taxon>Trombiculoidea</taxon>
        <taxon>Trombiculidae</taxon>
        <taxon>Leptotrombidium</taxon>
    </lineage>
</organism>
<gene>
    <name evidence="6" type="ORF">B4U80_02767</name>
</gene>
<dbReference type="InterPro" id="IPR016162">
    <property type="entry name" value="Ald_DH_N"/>
</dbReference>
<dbReference type="PANTHER" id="PTHR43570">
    <property type="entry name" value="ALDEHYDE DEHYDROGENASE"/>
    <property type="match status" value="1"/>
</dbReference>
<accession>A0A443SEI6</accession>
<dbReference type="InterPro" id="IPR016163">
    <property type="entry name" value="Ald_DH_C"/>
</dbReference>
<dbReference type="InterPro" id="IPR012394">
    <property type="entry name" value="Aldehyde_DH_NAD(P)"/>
</dbReference>
<dbReference type="PROSITE" id="PS00687">
    <property type="entry name" value="ALDEHYDE_DEHYDR_GLU"/>
    <property type="match status" value="1"/>
</dbReference>
<keyword evidence="2 4" id="KW-0560">Oxidoreductase</keyword>
<evidence type="ECO:0000256" key="4">
    <source>
        <dbReference type="RuleBase" id="RU003345"/>
    </source>
</evidence>
<dbReference type="VEuPathDB" id="VectorBase:LDEU006119"/>
<reference evidence="6 7" key="1">
    <citation type="journal article" date="2018" name="Gigascience">
        <title>Genomes of trombidid mites reveal novel predicted allergens and laterally-transferred genes associated with secondary metabolism.</title>
        <authorList>
            <person name="Dong X."/>
            <person name="Chaisiri K."/>
            <person name="Xia D."/>
            <person name="Armstrong S.D."/>
            <person name="Fang Y."/>
            <person name="Donnelly M.J."/>
            <person name="Kadowaki T."/>
            <person name="McGarry J.W."/>
            <person name="Darby A.C."/>
            <person name="Makepeace B.L."/>
        </authorList>
    </citation>
    <scope>NUCLEOTIDE SEQUENCE [LARGE SCALE GENOMIC DNA]</scope>
    <source>
        <strain evidence="6">UoL-UT</strain>
    </source>
</reference>
<dbReference type="EMBL" id="NCKV01003243">
    <property type="protein sequence ID" value="RWS25921.1"/>
    <property type="molecule type" value="Genomic_DNA"/>
</dbReference>
<comment type="similarity">
    <text evidence="1 4">Belongs to the aldehyde dehydrogenase family.</text>
</comment>
<evidence type="ECO:0000256" key="3">
    <source>
        <dbReference type="PROSITE-ProRule" id="PRU10007"/>
    </source>
</evidence>
<evidence type="ECO:0000259" key="5">
    <source>
        <dbReference type="Pfam" id="PF00171"/>
    </source>
</evidence>
<feature type="active site" evidence="3">
    <location>
        <position position="216"/>
    </location>
</feature>
<evidence type="ECO:0000256" key="2">
    <source>
        <dbReference type="ARBA" id="ARBA00023002"/>
    </source>
</evidence>
<dbReference type="STRING" id="299467.A0A443SEI6"/>
<keyword evidence="7" id="KW-1185">Reference proteome</keyword>
<dbReference type="Pfam" id="PF00171">
    <property type="entry name" value="Aldedh"/>
    <property type="match status" value="1"/>
</dbReference>
<dbReference type="PANTHER" id="PTHR43570:SF16">
    <property type="entry name" value="ALDEHYDE DEHYDROGENASE TYPE III, ISOFORM Q"/>
    <property type="match status" value="1"/>
</dbReference>